<feature type="region of interest" description="Disordered" evidence="1">
    <location>
        <begin position="1"/>
        <end position="31"/>
    </location>
</feature>
<accession>A0A072VB58</accession>
<reference evidence="2 4" key="2">
    <citation type="journal article" date="2014" name="BMC Genomics">
        <title>An improved genome release (version Mt4.0) for the model legume Medicago truncatula.</title>
        <authorList>
            <person name="Tang H."/>
            <person name="Krishnakumar V."/>
            <person name="Bidwell S."/>
            <person name="Rosen B."/>
            <person name="Chan A."/>
            <person name="Zhou S."/>
            <person name="Gentzbittel L."/>
            <person name="Childs K.L."/>
            <person name="Yandell M."/>
            <person name="Gundlach H."/>
            <person name="Mayer K.F."/>
            <person name="Schwartz D.C."/>
            <person name="Town C.D."/>
        </authorList>
    </citation>
    <scope>GENOME REANNOTATION</scope>
    <source>
        <strain evidence="2">A17</strain>
        <strain evidence="3 4">cv. Jemalong A17</strain>
    </source>
</reference>
<dbReference type="HOGENOM" id="CLU_3053360_0_0_1"/>
<gene>
    <name evidence="2" type="ordered locus">MTR_2g088955</name>
</gene>
<evidence type="ECO:0000313" key="3">
    <source>
        <dbReference type="EnsemblPlants" id="KEH39022"/>
    </source>
</evidence>
<evidence type="ECO:0000313" key="2">
    <source>
        <dbReference type="EMBL" id="KEH39022.1"/>
    </source>
</evidence>
<evidence type="ECO:0000313" key="4">
    <source>
        <dbReference type="Proteomes" id="UP000002051"/>
    </source>
</evidence>
<evidence type="ECO:0000256" key="1">
    <source>
        <dbReference type="SAM" id="MobiDB-lite"/>
    </source>
</evidence>
<organism evidence="2 4">
    <name type="scientific">Medicago truncatula</name>
    <name type="common">Barrel medic</name>
    <name type="synonym">Medicago tribuloides</name>
    <dbReference type="NCBI Taxonomy" id="3880"/>
    <lineage>
        <taxon>Eukaryota</taxon>
        <taxon>Viridiplantae</taxon>
        <taxon>Streptophyta</taxon>
        <taxon>Embryophyta</taxon>
        <taxon>Tracheophyta</taxon>
        <taxon>Spermatophyta</taxon>
        <taxon>Magnoliopsida</taxon>
        <taxon>eudicotyledons</taxon>
        <taxon>Gunneridae</taxon>
        <taxon>Pentapetalae</taxon>
        <taxon>rosids</taxon>
        <taxon>fabids</taxon>
        <taxon>Fabales</taxon>
        <taxon>Fabaceae</taxon>
        <taxon>Papilionoideae</taxon>
        <taxon>50 kb inversion clade</taxon>
        <taxon>NPAAA clade</taxon>
        <taxon>Hologalegina</taxon>
        <taxon>IRL clade</taxon>
        <taxon>Trifolieae</taxon>
        <taxon>Medicago</taxon>
    </lineage>
</organism>
<name>A0A072VB58_MEDTR</name>
<dbReference type="AlphaFoldDB" id="A0A072VB58"/>
<dbReference type="EnsemblPlants" id="KEH39022">
    <property type="protein sequence ID" value="KEH39022"/>
    <property type="gene ID" value="MTR_2g088955"/>
</dbReference>
<sequence length="54" mass="6178">MEKDIPDLSSRLGGCGGRKDGGAGGCGKRRPRLRFQRMKNEVERTQFDFRGWYT</sequence>
<protein>
    <submittedName>
        <fullName evidence="2 3">Uncharacterized protein</fullName>
    </submittedName>
</protein>
<reference evidence="3" key="3">
    <citation type="submission" date="2015-04" db="UniProtKB">
        <authorList>
            <consortium name="EnsemblPlants"/>
        </authorList>
    </citation>
    <scope>IDENTIFICATION</scope>
    <source>
        <strain evidence="3">cv. Jemalong A17</strain>
    </source>
</reference>
<proteinExistence type="predicted"/>
<reference evidence="2 4" key="1">
    <citation type="journal article" date="2011" name="Nature">
        <title>The Medicago genome provides insight into the evolution of rhizobial symbioses.</title>
        <authorList>
            <person name="Young N.D."/>
            <person name="Debelle F."/>
            <person name="Oldroyd G.E."/>
            <person name="Geurts R."/>
            <person name="Cannon S.B."/>
            <person name="Udvardi M.K."/>
            <person name="Benedito V.A."/>
            <person name="Mayer K.F."/>
            <person name="Gouzy J."/>
            <person name="Schoof H."/>
            <person name="Van de Peer Y."/>
            <person name="Proost S."/>
            <person name="Cook D.R."/>
            <person name="Meyers B.C."/>
            <person name="Spannagl M."/>
            <person name="Cheung F."/>
            <person name="De Mita S."/>
            <person name="Krishnakumar V."/>
            <person name="Gundlach H."/>
            <person name="Zhou S."/>
            <person name="Mudge J."/>
            <person name="Bharti A.K."/>
            <person name="Murray J.D."/>
            <person name="Naoumkina M.A."/>
            <person name="Rosen B."/>
            <person name="Silverstein K.A."/>
            <person name="Tang H."/>
            <person name="Rombauts S."/>
            <person name="Zhao P.X."/>
            <person name="Zhou P."/>
            <person name="Barbe V."/>
            <person name="Bardou P."/>
            <person name="Bechner M."/>
            <person name="Bellec A."/>
            <person name="Berger A."/>
            <person name="Berges H."/>
            <person name="Bidwell S."/>
            <person name="Bisseling T."/>
            <person name="Choisne N."/>
            <person name="Couloux A."/>
            <person name="Denny R."/>
            <person name="Deshpande S."/>
            <person name="Dai X."/>
            <person name="Doyle J.J."/>
            <person name="Dudez A.M."/>
            <person name="Farmer A.D."/>
            <person name="Fouteau S."/>
            <person name="Franken C."/>
            <person name="Gibelin C."/>
            <person name="Gish J."/>
            <person name="Goldstein S."/>
            <person name="Gonzalez A.J."/>
            <person name="Green P.J."/>
            <person name="Hallab A."/>
            <person name="Hartog M."/>
            <person name="Hua A."/>
            <person name="Humphray S.J."/>
            <person name="Jeong D.H."/>
            <person name="Jing Y."/>
            <person name="Jocker A."/>
            <person name="Kenton S.M."/>
            <person name="Kim D.J."/>
            <person name="Klee K."/>
            <person name="Lai H."/>
            <person name="Lang C."/>
            <person name="Lin S."/>
            <person name="Macmil S.L."/>
            <person name="Magdelenat G."/>
            <person name="Matthews L."/>
            <person name="McCorrison J."/>
            <person name="Monaghan E.L."/>
            <person name="Mun J.H."/>
            <person name="Najar F.Z."/>
            <person name="Nicholson C."/>
            <person name="Noirot C."/>
            <person name="O'Bleness M."/>
            <person name="Paule C.R."/>
            <person name="Poulain J."/>
            <person name="Prion F."/>
            <person name="Qin B."/>
            <person name="Qu C."/>
            <person name="Retzel E.F."/>
            <person name="Riddle C."/>
            <person name="Sallet E."/>
            <person name="Samain S."/>
            <person name="Samson N."/>
            <person name="Sanders I."/>
            <person name="Saurat O."/>
            <person name="Scarpelli C."/>
            <person name="Schiex T."/>
            <person name="Segurens B."/>
            <person name="Severin A.J."/>
            <person name="Sherrier D.J."/>
            <person name="Shi R."/>
            <person name="Sims S."/>
            <person name="Singer S.R."/>
            <person name="Sinharoy S."/>
            <person name="Sterck L."/>
            <person name="Viollet A."/>
            <person name="Wang B.B."/>
            <person name="Wang K."/>
            <person name="Wang M."/>
            <person name="Wang X."/>
            <person name="Warfsmann J."/>
            <person name="Weissenbach J."/>
            <person name="White D.D."/>
            <person name="White J.D."/>
            <person name="Wiley G.B."/>
            <person name="Wincker P."/>
            <person name="Xing Y."/>
            <person name="Yang L."/>
            <person name="Yao Z."/>
            <person name="Ying F."/>
            <person name="Zhai J."/>
            <person name="Zhou L."/>
            <person name="Zuber A."/>
            <person name="Denarie J."/>
            <person name="Dixon R.A."/>
            <person name="May G.D."/>
            <person name="Schwartz D.C."/>
            <person name="Rogers J."/>
            <person name="Quetier F."/>
            <person name="Town C.D."/>
            <person name="Roe B.A."/>
        </authorList>
    </citation>
    <scope>NUCLEOTIDE SEQUENCE [LARGE SCALE GENOMIC DNA]</scope>
    <source>
        <strain evidence="2">A17</strain>
        <strain evidence="3 4">cv. Jemalong A17</strain>
    </source>
</reference>
<dbReference type="EMBL" id="CM001218">
    <property type="protein sequence ID" value="KEH39022.1"/>
    <property type="molecule type" value="Genomic_DNA"/>
</dbReference>
<keyword evidence="4" id="KW-1185">Reference proteome</keyword>
<dbReference type="Proteomes" id="UP000002051">
    <property type="component" value="Chromosome 2"/>
</dbReference>